<organism evidence="4 5">
    <name type="scientific">Prauserella endophytica</name>
    <dbReference type="NCBI Taxonomy" id="1592324"/>
    <lineage>
        <taxon>Bacteria</taxon>
        <taxon>Bacillati</taxon>
        <taxon>Actinomycetota</taxon>
        <taxon>Actinomycetes</taxon>
        <taxon>Pseudonocardiales</taxon>
        <taxon>Pseudonocardiaceae</taxon>
        <taxon>Prauserella</taxon>
        <taxon>Prauserella coralliicola group</taxon>
    </lineage>
</organism>
<keyword evidence="1" id="KW-0808">Transferase</keyword>
<dbReference type="Gene3D" id="3.40.630.30">
    <property type="match status" value="1"/>
</dbReference>
<dbReference type="EMBL" id="SWMS01000042">
    <property type="protein sequence ID" value="TKG59874.1"/>
    <property type="molecule type" value="Genomic_DNA"/>
</dbReference>
<accession>A0ABY2RUA2</accession>
<evidence type="ECO:0000256" key="1">
    <source>
        <dbReference type="ARBA" id="ARBA00022679"/>
    </source>
</evidence>
<comment type="caution">
    <text evidence="4">The sequence shown here is derived from an EMBL/GenBank/DDBJ whole genome shotgun (WGS) entry which is preliminary data.</text>
</comment>
<keyword evidence="2" id="KW-0012">Acyltransferase</keyword>
<dbReference type="Pfam" id="PF00583">
    <property type="entry name" value="Acetyltransf_1"/>
    <property type="match status" value="1"/>
</dbReference>
<dbReference type="PANTHER" id="PTHR43877">
    <property type="entry name" value="AMINOALKYLPHOSPHONATE N-ACETYLTRANSFERASE-RELATED-RELATED"/>
    <property type="match status" value="1"/>
</dbReference>
<feature type="domain" description="N-acetyltransferase" evidence="3">
    <location>
        <begin position="141"/>
        <end position="284"/>
    </location>
</feature>
<protein>
    <submittedName>
        <fullName evidence="4">GNAT family N-acetyltransferase</fullName>
    </submittedName>
</protein>
<dbReference type="InterPro" id="IPR050832">
    <property type="entry name" value="Bact_Acetyltransf"/>
</dbReference>
<evidence type="ECO:0000259" key="3">
    <source>
        <dbReference type="PROSITE" id="PS51186"/>
    </source>
</evidence>
<dbReference type="InterPro" id="IPR016181">
    <property type="entry name" value="Acyl_CoA_acyltransferase"/>
</dbReference>
<evidence type="ECO:0000313" key="4">
    <source>
        <dbReference type="EMBL" id="TKG59874.1"/>
    </source>
</evidence>
<proteinExistence type="predicted"/>
<dbReference type="CDD" id="cd04301">
    <property type="entry name" value="NAT_SF"/>
    <property type="match status" value="1"/>
</dbReference>
<dbReference type="SUPFAM" id="SSF55729">
    <property type="entry name" value="Acyl-CoA N-acyltransferases (Nat)"/>
    <property type="match status" value="1"/>
</dbReference>
<dbReference type="RefSeq" id="WP_137097297.1">
    <property type="nucleotide sequence ID" value="NZ_SWMS01000042.1"/>
</dbReference>
<dbReference type="PROSITE" id="PS51186">
    <property type="entry name" value="GNAT"/>
    <property type="match status" value="1"/>
</dbReference>
<dbReference type="InterPro" id="IPR000182">
    <property type="entry name" value="GNAT_dom"/>
</dbReference>
<evidence type="ECO:0000256" key="2">
    <source>
        <dbReference type="ARBA" id="ARBA00023315"/>
    </source>
</evidence>
<keyword evidence="5" id="KW-1185">Reference proteome</keyword>
<reference evidence="4 5" key="1">
    <citation type="journal article" date="2015" name="Antonie Van Leeuwenhoek">
        <title>Prauserella endophytica sp. nov., an endophytic actinobacterium isolated from Tamarix taklamakanensis.</title>
        <authorList>
            <person name="Liu J.M."/>
            <person name="Habden X."/>
            <person name="Guo L."/>
            <person name="Tuo L."/>
            <person name="Jiang Z.K."/>
            <person name="Liu S.W."/>
            <person name="Liu X.F."/>
            <person name="Chen L."/>
            <person name="Li R.F."/>
            <person name="Zhang Y.Q."/>
            <person name="Sun C.H."/>
        </authorList>
    </citation>
    <scope>NUCLEOTIDE SEQUENCE [LARGE SCALE GENOMIC DNA]</scope>
    <source>
        <strain evidence="4 5">CGMCC 4.7182</strain>
    </source>
</reference>
<name>A0ABY2RUA2_9PSEU</name>
<gene>
    <name evidence="4" type="ORF">FCN18_36215</name>
</gene>
<sequence>MDATVTVHTDTREFAELARPFYAADPVRHTAALTALRSVETAGKAGALATVTAADRVVGAFVWDPPFPATVSGVPATAARQTAEAVASAGATLRSVRGPRLEVESFAEAWCSVTDVTAEESSSQWLYELGDVLTLPQRVDGQFRPATVDDAERIAEWRQAFAQEAGMRLRRPETSAAVAELIAEGTTCGLWWVAGEPVAMATAREPECGMSRISYVYTPPELRGRGYASAVTAAVSQLVRAGGVRHIVLFADRANPISNRIYQRMGFEKKEEHPEFVFTTTAAP</sequence>
<dbReference type="Proteomes" id="UP000309992">
    <property type="component" value="Unassembled WGS sequence"/>
</dbReference>
<evidence type="ECO:0000313" key="5">
    <source>
        <dbReference type="Proteomes" id="UP000309992"/>
    </source>
</evidence>